<evidence type="ECO:0000313" key="12">
    <source>
        <dbReference type="EMBL" id="PIZ00851.1"/>
    </source>
</evidence>
<keyword evidence="3 10" id="KW-1003">Cell membrane</keyword>
<feature type="transmembrane region" description="Helical" evidence="10">
    <location>
        <begin position="267"/>
        <end position="295"/>
    </location>
</feature>
<keyword evidence="5 10" id="KW-0812">Transmembrane</keyword>
<evidence type="ECO:0000256" key="5">
    <source>
        <dbReference type="ARBA" id="ARBA00022692"/>
    </source>
</evidence>
<evidence type="ECO:0000256" key="6">
    <source>
        <dbReference type="ARBA" id="ARBA00022927"/>
    </source>
</evidence>
<feature type="transmembrane region" description="Helical" evidence="10">
    <location>
        <begin position="132"/>
        <end position="151"/>
    </location>
</feature>
<evidence type="ECO:0000256" key="3">
    <source>
        <dbReference type="ARBA" id="ARBA00022475"/>
    </source>
</evidence>
<comment type="caution">
    <text evidence="12">The sequence shown here is derived from an EMBL/GenBank/DDBJ whole genome shotgun (WGS) entry which is preliminary data.</text>
</comment>
<keyword evidence="4" id="KW-0997">Cell inner membrane</keyword>
<keyword evidence="7 10" id="KW-1133">Transmembrane helix</keyword>
<dbReference type="Pfam" id="PF02355">
    <property type="entry name" value="SecD_SecF_C"/>
    <property type="match status" value="1"/>
</dbReference>
<sequence>MQFTFTKYRKIFYGFSVILFVGSIASIFMFGLNWGIDFTGGSSLEVAYKEQNEVPSIESIRQALTDFNLGEIFIQKKGNRGIILKMKNISETEHQEILKKLEELARIEEGTESFQMIGPIIGRELKEKTKTAIILALVAITFYITLAFRVVSRPVKSWQYGLASLVALFHDVVIPIGVFAVLGHFYNVEIDLPFIAAILTVLGFSVHDTIVVYDRIRENLLRTNEKVFDLIINKSLNQTIARSITTVLTTLIVLFALFFFGDPTLKYFSLALIIGISMGAYSSIFIASSLLVTFYRSQIKK</sequence>
<evidence type="ECO:0000256" key="8">
    <source>
        <dbReference type="ARBA" id="ARBA00023010"/>
    </source>
</evidence>
<dbReference type="InterPro" id="IPR048634">
    <property type="entry name" value="SecD_SecF_C"/>
</dbReference>
<dbReference type="InterPro" id="IPR022645">
    <property type="entry name" value="SecD/SecF_bac"/>
</dbReference>
<comment type="similarity">
    <text evidence="10">Belongs to the SecD/SecF family. SecF subfamily.</text>
</comment>
<feature type="transmembrane region" description="Helical" evidence="10">
    <location>
        <begin position="192"/>
        <end position="213"/>
    </location>
</feature>
<dbReference type="PROSITE" id="PS50156">
    <property type="entry name" value="SSD"/>
    <property type="match status" value="1"/>
</dbReference>
<dbReference type="PANTHER" id="PTHR30081:SF8">
    <property type="entry name" value="PROTEIN TRANSLOCASE SUBUNIT SECF"/>
    <property type="match status" value="1"/>
</dbReference>
<evidence type="ECO:0000313" key="13">
    <source>
        <dbReference type="Proteomes" id="UP000229371"/>
    </source>
</evidence>
<keyword evidence="8 10" id="KW-0811">Translocation</keyword>
<dbReference type="GO" id="GO:0006605">
    <property type="term" value="P:protein targeting"/>
    <property type="evidence" value="ECO:0007669"/>
    <property type="project" value="UniProtKB-UniRule"/>
</dbReference>
<dbReference type="HAMAP" id="MF_01464_B">
    <property type="entry name" value="SecF_B"/>
    <property type="match status" value="1"/>
</dbReference>
<evidence type="ECO:0000256" key="7">
    <source>
        <dbReference type="ARBA" id="ARBA00022989"/>
    </source>
</evidence>
<dbReference type="InterPro" id="IPR000731">
    <property type="entry name" value="SSD"/>
</dbReference>
<feature type="transmembrane region" description="Helical" evidence="10">
    <location>
        <begin position="240"/>
        <end position="261"/>
    </location>
</feature>
<dbReference type="NCBIfam" id="TIGR00966">
    <property type="entry name" value="transloc_SecF"/>
    <property type="match status" value="1"/>
</dbReference>
<dbReference type="Gene3D" id="1.20.1640.10">
    <property type="entry name" value="Multidrug efflux transporter AcrB transmembrane domain"/>
    <property type="match status" value="1"/>
</dbReference>
<comment type="function">
    <text evidence="10">Part of the Sec protein translocase complex. Interacts with the SecYEG preprotein conducting channel. SecDF uses the proton motive force (PMF) to complete protein translocation after the ATP-dependent function of SecA.</text>
</comment>
<evidence type="ECO:0000259" key="11">
    <source>
        <dbReference type="PROSITE" id="PS50156"/>
    </source>
</evidence>
<dbReference type="PANTHER" id="PTHR30081">
    <property type="entry name" value="PROTEIN-EXPORT MEMBRANE PROTEIN SEC"/>
    <property type="match status" value="1"/>
</dbReference>
<dbReference type="InterPro" id="IPR005665">
    <property type="entry name" value="SecF_bac"/>
</dbReference>
<evidence type="ECO:0000256" key="2">
    <source>
        <dbReference type="ARBA" id="ARBA00022448"/>
    </source>
</evidence>
<name>A0A2M7RNU2_9BACT</name>
<dbReference type="GO" id="GO:0065002">
    <property type="term" value="P:intracellular protein transmembrane transport"/>
    <property type="evidence" value="ECO:0007669"/>
    <property type="project" value="UniProtKB-UniRule"/>
</dbReference>
<dbReference type="SUPFAM" id="SSF82866">
    <property type="entry name" value="Multidrug efflux transporter AcrB transmembrane domain"/>
    <property type="match status" value="1"/>
</dbReference>
<keyword evidence="2 10" id="KW-0813">Transport</keyword>
<keyword evidence="9 10" id="KW-0472">Membrane</keyword>
<comment type="subcellular location">
    <subcellularLocation>
        <location evidence="1 10">Cell membrane</location>
        <topology evidence="1 10">Multi-pass membrane protein</topology>
    </subcellularLocation>
</comment>
<dbReference type="InterPro" id="IPR022646">
    <property type="entry name" value="SecD/SecF_CS"/>
</dbReference>
<dbReference type="PRINTS" id="PR01755">
    <property type="entry name" value="SECFTRNLCASE"/>
</dbReference>
<dbReference type="AlphaFoldDB" id="A0A2M7RNU2"/>
<dbReference type="EMBL" id="PFMI01000036">
    <property type="protein sequence ID" value="PIZ00851.1"/>
    <property type="molecule type" value="Genomic_DNA"/>
</dbReference>
<keyword evidence="6 10" id="KW-0653">Protein transport</keyword>
<dbReference type="GO" id="GO:0043952">
    <property type="term" value="P:protein transport by the Sec complex"/>
    <property type="evidence" value="ECO:0007669"/>
    <property type="project" value="UniProtKB-UniRule"/>
</dbReference>
<dbReference type="Proteomes" id="UP000229371">
    <property type="component" value="Unassembled WGS sequence"/>
</dbReference>
<gene>
    <name evidence="10 12" type="primary">secF</name>
    <name evidence="12" type="ORF">COY61_01415</name>
</gene>
<evidence type="ECO:0000256" key="4">
    <source>
        <dbReference type="ARBA" id="ARBA00022519"/>
    </source>
</evidence>
<dbReference type="Pfam" id="PF07549">
    <property type="entry name" value="Sec_GG"/>
    <property type="match status" value="1"/>
</dbReference>
<feature type="transmembrane region" description="Helical" evidence="10">
    <location>
        <begin position="12"/>
        <end position="36"/>
    </location>
</feature>
<organism evidence="12 13">
    <name type="scientific">bacterium (Candidatus Gribaldobacteria) CG_4_10_14_0_8_um_filter_33_9</name>
    <dbReference type="NCBI Taxonomy" id="2014266"/>
    <lineage>
        <taxon>Bacteria</taxon>
        <taxon>Candidatus Gribaldobacteria</taxon>
    </lineage>
</organism>
<evidence type="ECO:0000256" key="9">
    <source>
        <dbReference type="ARBA" id="ARBA00023136"/>
    </source>
</evidence>
<reference evidence="13" key="1">
    <citation type="submission" date="2017-09" db="EMBL/GenBank/DDBJ databases">
        <title>Depth-based differentiation of microbial function through sediment-hosted aquifers and enrichment of novel symbionts in the deep terrestrial subsurface.</title>
        <authorList>
            <person name="Probst A.J."/>
            <person name="Ladd B."/>
            <person name="Jarett J.K."/>
            <person name="Geller-Mcgrath D.E."/>
            <person name="Sieber C.M.K."/>
            <person name="Emerson J.B."/>
            <person name="Anantharaman K."/>
            <person name="Thomas B.C."/>
            <person name="Malmstrom R."/>
            <person name="Stieglmeier M."/>
            <person name="Klingl A."/>
            <person name="Woyke T."/>
            <person name="Ryan C.M."/>
            <person name="Banfield J.F."/>
        </authorList>
    </citation>
    <scope>NUCLEOTIDE SEQUENCE [LARGE SCALE GENOMIC DNA]</scope>
</reference>
<protein>
    <recommendedName>
        <fullName evidence="10">Protein-export membrane protein SecF</fullName>
    </recommendedName>
</protein>
<dbReference type="GO" id="GO:0005886">
    <property type="term" value="C:plasma membrane"/>
    <property type="evidence" value="ECO:0007669"/>
    <property type="project" value="UniProtKB-SubCell"/>
</dbReference>
<feature type="transmembrane region" description="Helical" evidence="10">
    <location>
        <begin position="163"/>
        <end position="186"/>
    </location>
</feature>
<accession>A0A2M7RNU2</accession>
<comment type="subunit">
    <text evidence="10">Forms a complex with SecD. Part of the essential Sec protein translocation apparatus which comprises SecA, SecYEG and auxiliary proteins SecDF. Other proteins may also be involved.</text>
</comment>
<proteinExistence type="inferred from homology"/>
<dbReference type="GO" id="GO:0015450">
    <property type="term" value="F:protein-transporting ATPase activity"/>
    <property type="evidence" value="ECO:0007669"/>
    <property type="project" value="InterPro"/>
</dbReference>
<evidence type="ECO:0000256" key="10">
    <source>
        <dbReference type="HAMAP-Rule" id="MF_01464"/>
    </source>
</evidence>
<dbReference type="InterPro" id="IPR022813">
    <property type="entry name" value="SecD/SecF_arch_bac"/>
</dbReference>
<feature type="domain" description="SSD" evidence="11">
    <location>
        <begin position="129"/>
        <end position="293"/>
    </location>
</feature>
<evidence type="ECO:0000256" key="1">
    <source>
        <dbReference type="ARBA" id="ARBA00004651"/>
    </source>
</evidence>